<dbReference type="Proteomes" id="UP000001554">
    <property type="component" value="Chromosome 4"/>
</dbReference>
<reference evidence="3" key="2">
    <citation type="submission" date="2025-08" db="UniProtKB">
        <authorList>
            <consortium name="RefSeq"/>
        </authorList>
    </citation>
    <scope>IDENTIFICATION</scope>
    <source>
        <strain evidence="3">S238N-H82</strain>
        <tissue evidence="3">Testes</tissue>
    </source>
</reference>
<evidence type="ECO:0000313" key="2">
    <source>
        <dbReference type="Proteomes" id="UP000001554"/>
    </source>
</evidence>
<dbReference type="PANTHER" id="PTHR31410">
    <property type="entry name" value="TRANSMEMBRANE PROTEIN 246"/>
    <property type="match status" value="1"/>
</dbReference>
<dbReference type="OrthoDB" id="2016523at2759"/>
<keyword evidence="1" id="KW-0812">Transmembrane</keyword>
<dbReference type="KEGG" id="bfo:118413753"/>
<dbReference type="OMA" id="IGRPYFL"/>
<dbReference type="GO" id="GO:0000139">
    <property type="term" value="C:Golgi membrane"/>
    <property type="evidence" value="ECO:0000318"/>
    <property type="project" value="GO_Central"/>
</dbReference>
<feature type="transmembrane region" description="Helical" evidence="1">
    <location>
        <begin position="258"/>
        <end position="279"/>
    </location>
</feature>
<dbReference type="PANTHER" id="PTHR31410:SF1">
    <property type="entry name" value="POST-GPI ATTACHMENT TO PROTEINS FACTOR 4"/>
    <property type="match status" value="1"/>
</dbReference>
<name>A0A9J7KZ62_BRAFL</name>
<keyword evidence="1" id="KW-1133">Transmembrane helix</keyword>
<dbReference type="CDD" id="cd22190">
    <property type="entry name" value="PGAP4"/>
    <property type="match status" value="1"/>
</dbReference>
<keyword evidence="1" id="KW-0472">Membrane</keyword>
<dbReference type="GO" id="GO:0016757">
    <property type="term" value="F:glycosyltransferase activity"/>
    <property type="evidence" value="ECO:0000318"/>
    <property type="project" value="GO_Central"/>
</dbReference>
<keyword evidence="2" id="KW-1185">Reference proteome</keyword>
<dbReference type="GeneID" id="118413753"/>
<gene>
    <name evidence="3" type="primary">LOC118413753</name>
</gene>
<proteinExistence type="predicted"/>
<reference evidence="2" key="1">
    <citation type="journal article" date="2020" name="Nat. Ecol. Evol.">
        <title>Deeply conserved synteny resolves early events in vertebrate evolution.</title>
        <authorList>
            <person name="Simakov O."/>
            <person name="Marletaz F."/>
            <person name="Yue J.X."/>
            <person name="O'Connell B."/>
            <person name="Jenkins J."/>
            <person name="Brandt A."/>
            <person name="Calef R."/>
            <person name="Tung C.H."/>
            <person name="Huang T.K."/>
            <person name="Schmutz J."/>
            <person name="Satoh N."/>
            <person name="Yu J.K."/>
            <person name="Putnam N.H."/>
            <person name="Green R.E."/>
            <person name="Rokhsar D.S."/>
        </authorList>
    </citation>
    <scope>NUCLEOTIDE SEQUENCE [LARGE SCALE GENOMIC DNA]</scope>
    <source>
        <strain evidence="2">S238N-H82</strain>
    </source>
</reference>
<dbReference type="InterPro" id="IPR029675">
    <property type="entry name" value="PGAP4"/>
</dbReference>
<sequence length="409" mass="46790">MKRCARRPLYDVFLLFVAMFCVVLPILCHRLHYSIYYSQTLHMGGTDPFAYAMKVNDERKHLAQAALLSQSTRPSHILHDADAKAKLAIGIVTVNRQVYIREGSLYHPGYILQSVAAILREDPSKKTPLVICDVDLDPPSHSDAVLLSGIVPVRSRYLNETIAPPSEMTDVFKKEKEDYIYCLKQVLSFNSEFILMLQDDALATPGALDTLNHIIRTKIEKKYRGFELIDSNFTKTFFKLFTPTYMQNDFHTTKPRRIFVHLLELVGMGIVGGTIITLLHSRLRKISRSYALIRVFFLGSVACCGLAAWAVSRVHLMEWRRISKYFYIMFQADGCCMPAILYSRDTAINFLEYLETTRNSSIPIDLEMDELVEAHGYESFAVEPNLFSHIGMYSSIQSKINREFQHGFV</sequence>
<feature type="transmembrane region" description="Helical" evidence="1">
    <location>
        <begin position="12"/>
        <end position="33"/>
    </location>
</feature>
<accession>A0A9J7KZ62</accession>
<dbReference type="AlphaFoldDB" id="A0A9J7KZ62"/>
<evidence type="ECO:0000256" key="1">
    <source>
        <dbReference type="SAM" id="Phobius"/>
    </source>
</evidence>
<protein>
    <submittedName>
        <fullName evidence="3">Post-GPI attachment to proteins factor 4-like</fullName>
    </submittedName>
</protein>
<dbReference type="GO" id="GO:0006506">
    <property type="term" value="P:GPI anchor biosynthetic process"/>
    <property type="evidence" value="ECO:0000318"/>
    <property type="project" value="GO_Central"/>
</dbReference>
<dbReference type="RefSeq" id="XP_035673177.1">
    <property type="nucleotide sequence ID" value="XM_035817284.1"/>
</dbReference>
<evidence type="ECO:0000313" key="3">
    <source>
        <dbReference type="RefSeq" id="XP_035673177.1"/>
    </source>
</evidence>
<organism evidence="2 3">
    <name type="scientific">Branchiostoma floridae</name>
    <name type="common">Florida lancelet</name>
    <name type="synonym">Amphioxus</name>
    <dbReference type="NCBI Taxonomy" id="7739"/>
    <lineage>
        <taxon>Eukaryota</taxon>
        <taxon>Metazoa</taxon>
        <taxon>Chordata</taxon>
        <taxon>Cephalochordata</taxon>
        <taxon>Leptocardii</taxon>
        <taxon>Amphioxiformes</taxon>
        <taxon>Branchiostomatidae</taxon>
        <taxon>Branchiostoma</taxon>
    </lineage>
</organism>
<feature type="transmembrane region" description="Helical" evidence="1">
    <location>
        <begin position="291"/>
        <end position="312"/>
    </location>
</feature>